<proteinExistence type="predicted"/>
<sequence length="95" mass="10262">VEEVMSGLREADRGSYAALCRVVETFDLRDRLPEFTVPVLAVVGGRDAVTPAEQGRQIAESVPSGTLRMIDDAAHQAAVEFPDDVAVFLRGAFND</sequence>
<dbReference type="SUPFAM" id="SSF53474">
    <property type="entry name" value="alpha/beta-Hydrolases"/>
    <property type="match status" value="1"/>
</dbReference>
<dbReference type="Proteomes" id="UP000824151">
    <property type="component" value="Unassembled WGS sequence"/>
</dbReference>
<reference evidence="1" key="1">
    <citation type="journal article" date="2021" name="PeerJ">
        <title>Extensive microbial diversity within the chicken gut microbiome revealed by metagenomics and culture.</title>
        <authorList>
            <person name="Gilroy R."/>
            <person name="Ravi A."/>
            <person name="Getino M."/>
            <person name="Pursley I."/>
            <person name="Horton D.L."/>
            <person name="Alikhan N.F."/>
            <person name="Baker D."/>
            <person name="Gharbi K."/>
            <person name="Hall N."/>
            <person name="Watson M."/>
            <person name="Adriaenssens E.M."/>
            <person name="Foster-Nyarko E."/>
            <person name="Jarju S."/>
            <person name="Secka A."/>
            <person name="Antonio M."/>
            <person name="Oren A."/>
            <person name="Chaudhuri R.R."/>
            <person name="La Ragione R."/>
            <person name="Hildebrand F."/>
            <person name="Pallen M.J."/>
        </authorList>
    </citation>
    <scope>NUCLEOTIDE SEQUENCE</scope>
    <source>
        <strain evidence="1">ChiHejej3B27-3195</strain>
    </source>
</reference>
<evidence type="ECO:0000313" key="1">
    <source>
        <dbReference type="EMBL" id="HIW98966.1"/>
    </source>
</evidence>
<protein>
    <recommendedName>
        <fullName evidence="3">Alpha/beta hydrolase</fullName>
    </recommendedName>
</protein>
<organism evidence="1 2">
    <name type="scientific">Candidatus Nesterenkonia stercoripullorum</name>
    <dbReference type="NCBI Taxonomy" id="2838701"/>
    <lineage>
        <taxon>Bacteria</taxon>
        <taxon>Bacillati</taxon>
        <taxon>Actinomycetota</taxon>
        <taxon>Actinomycetes</taxon>
        <taxon>Micrococcales</taxon>
        <taxon>Micrococcaceae</taxon>
        <taxon>Nesterenkonia</taxon>
    </lineage>
</organism>
<dbReference type="EMBL" id="DXGD01000089">
    <property type="protein sequence ID" value="HIW98966.1"/>
    <property type="molecule type" value="Genomic_DNA"/>
</dbReference>
<name>A0A9D1US84_9MICC</name>
<evidence type="ECO:0008006" key="3">
    <source>
        <dbReference type="Google" id="ProtNLM"/>
    </source>
</evidence>
<evidence type="ECO:0000313" key="2">
    <source>
        <dbReference type="Proteomes" id="UP000824151"/>
    </source>
</evidence>
<accession>A0A9D1US84</accession>
<dbReference type="InterPro" id="IPR029058">
    <property type="entry name" value="AB_hydrolase_fold"/>
</dbReference>
<reference evidence="1" key="2">
    <citation type="submission" date="2021-04" db="EMBL/GenBank/DDBJ databases">
        <authorList>
            <person name="Gilroy R."/>
        </authorList>
    </citation>
    <scope>NUCLEOTIDE SEQUENCE</scope>
    <source>
        <strain evidence="1">ChiHejej3B27-3195</strain>
    </source>
</reference>
<comment type="caution">
    <text evidence="1">The sequence shown here is derived from an EMBL/GenBank/DDBJ whole genome shotgun (WGS) entry which is preliminary data.</text>
</comment>
<dbReference type="Gene3D" id="3.40.50.1820">
    <property type="entry name" value="alpha/beta hydrolase"/>
    <property type="match status" value="1"/>
</dbReference>
<dbReference type="AlphaFoldDB" id="A0A9D1US84"/>
<gene>
    <name evidence="1" type="ORF">H9871_02370</name>
</gene>
<feature type="non-terminal residue" evidence="1">
    <location>
        <position position="1"/>
    </location>
</feature>